<accession>A0ACA9YGJ2</accession>
<sequence length="303" mass="36128">MKFLIWLILFLINCQAEVIKLTDSNKRQVLSASKNTLILFQKPNCKYCELLDPIYSQLGELYDNDEEFQLAKTNAAENRILKSNFKPTRYPSVFLYNNVAKTIQPFKGNRNLIDLVNFINENTDTINKELESNIFEIRKIEEFNQRRKKGNLIVFALSYLPIWQDYQYPTHFYQQLSYQHNIKFSILFIDLIDSTKFLDEYKISNYPSAIFFKSPTKFKTFKTFSKDHLQGNKLDEQSLTDFTYNLHSEDHGHWFDGTDELNEYLQNEKYQYERVGHYGLNIRQNEVIVDESSYEEMLDKMDF</sequence>
<protein>
    <submittedName>
        <fullName evidence="1">Uncharacterized protein</fullName>
    </submittedName>
</protein>
<comment type="caution">
    <text evidence="1">The sequence shown here is derived from an EMBL/GenBank/DDBJ whole genome shotgun (WGS) entry which is preliminary data.</text>
</comment>
<evidence type="ECO:0000313" key="2">
    <source>
        <dbReference type="Proteomes" id="UP001152531"/>
    </source>
</evidence>
<evidence type="ECO:0000313" key="1">
    <source>
        <dbReference type="EMBL" id="CAH6723790.1"/>
    </source>
</evidence>
<keyword evidence="2" id="KW-1185">Reference proteome</keyword>
<organism evidence="1 2">
    <name type="scientific">[Candida] jaroonii</name>
    <dbReference type="NCBI Taxonomy" id="467808"/>
    <lineage>
        <taxon>Eukaryota</taxon>
        <taxon>Fungi</taxon>
        <taxon>Dikarya</taxon>
        <taxon>Ascomycota</taxon>
        <taxon>Saccharomycotina</taxon>
        <taxon>Pichiomycetes</taxon>
        <taxon>Debaryomycetaceae</taxon>
        <taxon>Yamadazyma</taxon>
    </lineage>
</organism>
<gene>
    <name evidence="1" type="ORF">CLIB1444_20S00804</name>
</gene>
<proteinExistence type="predicted"/>
<dbReference type="Proteomes" id="UP001152531">
    <property type="component" value="Unassembled WGS sequence"/>
</dbReference>
<name>A0ACA9YGJ2_9ASCO</name>
<dbReference type="EMBL" id="CALSDN010000020">
    <property type="protein sequence ID" value="CAH6723790.1"/>
    <property type="molecule type" value="Genomic_DNA"/>
</dbReference>
<reference evidence="1" key="1">
    <citation type="submission" date="2022-06" db="EMBL/GenBank/DDBJ databases">
        <authorList>
            <person name="Legras J.-L."/>
            <person name="Devillers H."/>
            <person name="Grondin C."/>
        </authorList>
    </citation>
    <scope>NUCLEOTIDE SEQUENCE</scope>
    <source>
        <strain evidence="1">CLIB 1444</strain>
    </source>
</reference>